<dbReference type="EMBL" id="PYTT01000006">
    <property type="protein sequence ID" value="RNL07682.1"/>
    <property type="molecule type" value="Genomic_DNA"/>
</dbReference>
<gene>
    <name evidence="1" type="ORF">C9386_00615</name>
</gene>
<evidence type="ECO:0000313" key="1">
    <source>
        <dbReference type="EMBL" id="RNL07682.1"/>
    </source>
</evidence>
<dbReference type="AlphaFoldDB" id="A0AAE8F9J1"/>
<dbReference type="Proteomes" id="UP000284283">
    <property type="component" value="Unassembled WGS sequence"/>
</dbReference>
<comment type="caution">
    <text evidence="1">The sequence shown here is derived from an EMBL/GenBank/DDBJ whole genome shotgun (WGS) entry which is preliminary data.</text>
</comment>
<reference evidence="1 2" key="1">
    <citation type="submission" date="2018-03" db="EMBL/GenBank/DDBJ databases">
        <authorList>
            <person name="Wu G."/>
        </authorList>
    </citation>
    <scope>NUCLEOTIDE SEQUENCE [LARGE SCALE GENOMIC DNA]</scope>
    <source>
        <strain evidence="1 2">SAM-118</strain>
    </source>
</reference>
<name>A0AAE8F9J1_XANVA</name>
<dbReference type="KEGG" id="xva:C7V42_20580"/>
<organism evidence="1 2">
    <name type="scientific">Xanthomonas vasicola pv. vasculorum</name>
    <dbReference type="NCBI Taxonomy" id="325776"/>
    <lineage>
        <taxon>Bacteria</taxon>
        <taxon>Pseudomonadati</taxon>
        <taxon>Pseudomonadota</taxon>
        <taxon>Gammaproteobacteria</taxon>
        <taxon>Lysobacterales</taxon>
        <taxon>Lysobacteraceae</taxon>
        <taxon>Xanthomonas</taxon>
    </lineage>
</organism>
<accession>A0AAE8F9J1</accession>
<evidence type="ECO:0000313" key="2">
    <source>
        <dbReference type="Proteomes" id="UP000284283"/>
    </source>
</evidence>
<protein>
    <submittedName>
        <fullName evidence="1">Uncharacterized protein</fullName>
    </submittedName>
</protein>
<proteinExistence type="predicted"/>
<sequence length="93" mass="10284">MLGIVLAAPHSLRAIGTQIMQNQMRILHADAHCWSYLQPTARKFGDAYHATQSSLRSPIAAIITNDFSRFCLLAMIQAPPNELTPCALDTSWC</sequence>